<keyword evidence="4" id="KW-0554">One-carbon metabolism</keyword>
<dbReference type="InterPro" id="IPR036565">
    <property type="entry name" value="Mur-like_cat_sf"/>
</dbReference>
<gene>
    <name evidence="13" type="ORF">D6C78_10072</name>
</gene>
<evidence type="ECO:0000256" key="3">
    <source>
        <dbReference type="ARBA" id="ARBA00013025"/>
    </source>
</evidence>
<dbReference type="EC" id="6.3.2.17" evidence="3"/>
<evidence type="ECO:0000256" key="11">
    <source>
        <dbReference type="ARBA" id="ARBA00030876"/>
    </source>
</evidence>
<evidence type="ECO:0000256" key="2">
    <source>
        <dbReference type="ARBA" id="ARBA00008276"/>
    </source>
</evidence>
<comment type="catalytic activity">
    <reaction evidence="12">
        <text>(6S)-5,6,7,8-tetrahydrofolyl-(gamma-L-Glu)(n) + L-glutamate + ATP = (6S)-5,6,7,8-tetrahydrofolyl-(gamma-L-Glu)(n+1) + ADP + phosphate + H(+)</text>
        <dbReference type="Rhea" id="RHEA:10580"/>
        <dbReference type="Rhea" id="RHEA-COMP:14738"/>
        <dbReference type="Rhea" id="RHEA-COMP:14740"/>
        <dbReference type="ChEBI" id="CHEBI:15378"/>
        <dbReference type="ChEBI" id="CHEBI:29985"/>
        <dbReference type="ChEBI" id="CHEBI:30616"/>
        <dbReference type="ChEBI" id="CHEBI:43474"/>
        <dbReference type="ChEBI" id="CHEBI:141005"/>
        <dbReference type="ChEBI" id="CHEBI:456216"/>
        <dbReference type="EC" id="6.3.2.17"/>
    </reaction>
</comment>
<dbReference type="GO" id="GO:0005829">
    <property type="term" value="C:cytosol"/>
    <property type="evidence" value="ECO:0007669"/>
    <property type="project" value="TreeGrafter"/>
</dbReference>
<keyword evidence="6" id="KW-0479">Metal-binding</keyword>
<evidence type="ECO:0000256" key="10">
    <source>
        <dbReference type="ARBA" id="ARBA00030592"/>
    </source>
</evidence>
<dbReference type="Gene3D" id="3.40.1190.10">
    <property type="entry name" value="Mur-like, catalytic domain"/>
    <property type="match status" value="1"/>
</dbReference>
<evidence type="ECO:0000256" key="9">
    <source>
        <dbReference type="ARBA" id="ARBA00022842"/>
    </source>
</evidence>
<evidence type="ECO:0000256" key="7">
    <source>
        <dbReference type="ARBA" id="ARBA00022741"/>
    </source>
</evidence>
<protein>
    <recommendedName>
        <fullName evidence="3">tetrahydrofolate synthase</fullName>
        <ecNumber evidence="3">6.3.2.17</ecNumber>
    </recommendedName>
    <alternativeName>
        <fullName evidence="11">Folylpoly-gamma-glutamate synthetase</fullName>
    </alternativeName>
    <alternativeName>
        <fullName evidence="10">Tetrahydrofolylpolyglutamate synthase</fullName>
    </alternativeName>
</protein>
<dbReference type="PANTHER" id="PTHR11136:SF5">
    <property type="entry name" value="FOLYLPOLYGLUTAMATE SYNTHASE, MITOCHONDRIAL"/>
    <property type="match status" value="1"/>
</dbReference>
<evidence type="ECO:0000313" key="13">
    <source>
        <dbReference type="EMBL" id="TIA29686.1"/>
    </source>
</evidence>
<evidence type="ECO:0000256" key="1">
    <source>
        <dbReference type="ARBA" id="ARBA00005150"/>
    </source>
</evidence>
<dbReference type="PANTHER" id="PTHR11136">
    <property type="entry name" value="FOLYLPOLYGLUTAMATE SYNTHASE-RELATED"/>
    <property type="match status" value="1"/>
</dbReference>
<dbReference type="Gene3D" id="3.90.190.20">
    <property type="entry name" value="Mur ligase, C-terminal domain"/>
    <property type="match status" value="1"/>
</dbReference>
<dbReference type="SUPFAM" id="SSF53623">
    <property type="entry name" value="MurD-like peptide ligases, catalytic domain"/>
    <property type="match status" value="1"/>
</dbReference>
<evidence type="ECO:0000256" key="8">
    <source>
        <dbReference type="ARBA" id="ARBA00022840"/>
    </source>
</evidence>
<dbReference type="GO" id="GO:0005739">
    <property type="term" value="C:mitochondrion"/>
    <property type="evidence" value="ECO:0007669"/>
    <property type="project" value="TreeGrafter"/>
</dbReference>
<keyword evidence="8" id="KW-0067">ATP-binding</keyword>
<dbReference type="GO" id="GO:0005524">
    <property type="term" value="F:ATP binding"/>
    <property type="evidence" value="ECO:0007669"/>
    <property type="project" value="UniProtKB-KW"/>
</dbReference>
<dbReference type="NCBIfam" id="TIGR01499">
    <property type="entry name" value="folC"/>
    <property type="match status" value="1"/>
</dbReference>
<dbReference type="AlphaFoldDB" id="A0A4T0B6A8"/>
<evidence type="ECO:0000256" key="4">
    <source>
        <dbReference type="ARBA" id="ARBA00022563"/>
    </source>
</evidence>
<comment type="similarity">
    <text evidence="2">Belongs to the folylpolyglutamate synthase family.</text>
</comment>
<dbReference type="GO" id="GO:0006730">
    <property type="term" value="P:one-carbon metabolic process"/>
    <property type="evidence" value="ECO:0007669"/>
    <property type="project" value="UniProtKB-KW"/>
</dbReference>
<dbReference type="SUPFAM" id="SSF53244">
    <property type="entry name" value="MurD-like peptide ligases, peptide-binding domain"/>
    <property type="match status" value="1"/>
</dbReference>
<dbReference type="InterPro" id="IPR001645">
    <property type="entry name" value="Folylpolyglutamate_synth"/>
</dbReference>
<comment type="caution">
    <text evidence="13">The sequence shown here is derived from an EMBL/GenBank/DDBJ whole genome shotgun (WGS) entry which is preliminary data.</text>
</comment>
<organism evidence="13 14">
    <name type="scientific">Aureobasidium pullulans</name>
    <name type="common">Black yeast</name>
    <name type="synonym">Pullularia pullulans</name>
    <dbReference type="NCBI Taxonomy" id="5580"/>
    <lineage>
        <taxon>Eukaryota</taxon>
        <taxon>Fungi</taxon>
        <taxon>Dikarya</taxon>
        <taxon>Ascomycota</taxon>
        <taxon>Pezizomycotina</taxon>
        <taxon>Dothideomycetes</taxon>
        <taxon>Dothideomycetidae</taxon>
        <taxon>Dothideales</taxon>
        <taxon>Saccotheciaceae</taxon>
        <taxon>Aureobasidium</taxon>
    </lineage>
</organism>
<sequence length="490" mass="55113">MRRPRLQCLLTDRKAAVRCLNSRKAAPKPSVLEMRGSDDMVKWLERVDHTVPAFDLSRMRLQALTADQMDEVNALDIIHVSGTNGKGSVCAFTSSFLRTYSRLRQYPRTVGLYTSPHIETVRERIRINGEPISEELFAKRFFEVWNKLPKESSKDLDVPRYLQLLALLSFHVFISEKVDVGIYETHLGGEYDATNIVVKPIATAVTTIADDHMNLLGPTIEDIAWHKSGIFKEEVPAFSSPQTTLVEKVLRKRAADRNTTLDIVTLNHTLEGKTYLRLPNVQKTNCSLALALVNAYIRAKISIVQQPISATELLASCQNPIWPGRFQHICKDNLQLYIDGAHNASGIFHAVEWYADSVSKIATQNPTRILIFSHFSRRSVDELLRCVASHLRKNEILVHNVIFTSYNTGRDGINSIERNLQNRYDPKVLEECRLTWQVLEQRSTIFLCDTIEKALKKAGDLANNAGGAEALILGSLHLVSGILCLLGSAE</sequence>
<comment type="pathway">
    <text evidence="1">Cofactor biosynthesis; tetrahydrofolylpolyglutamate biosynthesis.</text>
</comment>
<dbReference type="GO" id="GO:0004326">
    <property type="term" value="F:tetrahydrofolylpolyglutamate synthase activity"/>
    <property type="evidence" value="ECO:0007669"/>
    <property type="project" value="UniProtKB-EC"/>
</dbReference>
<dbReference type="UniPathway" id="UPA00850"/>
<keyword evidence="5" id="KW-0436">Ligase</keyword>
<evidence type="ECO:0000256" key="5">
    <source>
        <dbReference type="ARBA" id="ARBA00022598"/>
    </source>
</evidence>
<accession>A0A4T0B6A8</accession>
<dbReference type="GO" id="GO:0046872">
    <property type="term" value="F:metal ion binding"/>
    <property type="evidence" value="ECO:0007669"/>
    <property type="project" value="UniProtKB-KW"/>
</dbReference>
<name>A0A4T0B6A8_AURPU</name>
<dbReference type="InterPro" id="IPR036615">
    <property type="entry name" value="Mur_ligase_C_dom_sf"/>
</dbReference>
<evidence type="ECO:0000313" key="14">
    <source>
        <dbReference type="Proteomes" id="UP000308724"/>
    </source>
</evidence>
<dbReference type="Proteomes" id="UP000308724">
    <property type="component" value="Unassembled WGS sequence"/>
</dbReference>
<evidence type="ECO:0000256" key="12">
    <source>
        <dbReference type="ARBA" id="ARBA00047493"/>
    </source>
</evidence>
<keyword evidence="9" id="KW-0460">Magnesium</keyword>
<keyword evidence="7" id="KW-0547">Nucleotide-binding</keyword>
<reference evidence="13 14" key="1">
    <citation type="submission" date="2018-10" db="EMBL/GenBank/DDBJ databases">
        <title>Fifty Aureobasidium pullulans genomes reveal a recombining polyextremotolerant generalist.</title>
        <authorList>
            <person name="Gostincar C."/>
            <person name="Turk M."/>
            <person name="Zajc J."/>
            <person name="Gunde-Cimerman N."/>
        </authorList>
    </citation>
    <scope>NUCLEOTIDE SEQUENCE [LARGE SCALE GENOMIC DNA]</scope>
    <source>
        <strain evidence="13 14">EXF-1645</strain>
    </source>
</reference>
<proteinExistence type="inferred from homology"/>
<dbReference type="EMBL" id="QZBZ01000417">
    <property type="protein sequence ID" value="TIA29686.1"/>
    <property type="molecule type" value="Genomic_DNA"/>
</dbReference>
<evidence type="ECO:0000256" key="6">
    <source>
        <dbReference type="ARBA" id="ARBA00022723"/>
    </source>
</evidence>